<dbReference type="EMBL" id="VNFK01000003">
    <property type="protein sequence ID" value="TVU65688.1"/>
    <property type="molecule type" value="Genomic_DNA"/>
</dbReference>
<protein>
    <submittedName>
        <fullName evidence="1">Sulfonate ABC transporter substrate-binding protein</fullName>
    </submittedName>
</protein>
<proteinExistence type="predicted"/>
<evidence type="ECO:0000313" key="2">
    <source>
        <dbReference type="Proteomes" id="UP000316500"/>
    </source>
</evidence>
<sequence length="50" mass="5208">DPLAGTYNKLLEDGVKAGTTQKADISGIFDLRTLNEVEGKKTSAAGLGQD</sequence>
<name>A0A558H979_PAENT</name>
<organism evidence="1 2">
    <name type="scientific">Paenarthrobacter nitroguajacolicus</name>
    <name type="common">Arthrobacter nitroguajacolicus</name>
    <dbReference type="NCBI Taxonomy" id="211146"/>
    <lineage>
        <taxon>Bacteria</taxon>
        <taxon>Bacillati</taxon>
        <taxon>Actinomycetota</taxon>
        <taxon>Actinomycetes</taxon>
        <taxon>Micrococcales</taxon>
        <taxon>Micrococcaceae</taxon>
        <taxon>Paenarthrobacter</taxon>
    </lineage>
</organism>
<accession>A0A558H979</accession>
<reference evidence="1 2" key="1">
    <citation type="submission" date="2019-07" db="EMBL/GenBank/DDBJ databases">
        <title>Diversity of Bacteria from Kongsfjorden, Arctic.</title>
        <authorList>
            <person name="Yu Y."/>
        </authorList>
    </citation>
    <scope>NUCLEOTIDE SEQUENCE [LARGE SCALE GENOMIC DNA]</scope>
    <source>
        <strain evidence="1 2">SM1928</strain>
    </source>
</reference>
<comment type="caution">
    <text evidence="1">The sequence shown here is derived from an EMBL/GenBank/DDBJ whole genome shotgun (WGS) entry which is preliminary data.</text>
</comment>
<evidence type="ECO:0000313" key="1">
    <source>
        <dbReference type="EMBL" id="TVU65688.1"/>
    </source>
</evidence>
<dbReference type="Proteomes" id="UP000316500">
    <property type="component" value="Unassembled WGS sequence"/>
</dbReference>
<feature type="non-terminal residue" evidence="1">
    <location>
        <position position="1"/>
    </location>
</feature>
<dbReference type="AlphaFoldDB" id="A0A558H979"/>
<gene>
    <name evidence="1" type="ORF">FQP90_05715</name>
</gene>